<accession>A0A6A6N6V3</accession>
<evidence type="ECO:0000313" key="6">
    <source>
        <dbReference type="EMBL" id="KAF2319909.1"/>
    </source>
</evidence>
<keyword evidence="5" id="KW-0539">Nucleus</keyword>
<comment type="caution">
    <text evidence="6">The sequence shown here is derived from an EMBL/GenBank/DDBJ whole genome shotgun (WGS) entry which is preliminary data.</text>
</comment>
<evidence type="ECO:0008006" key="8">
    <source>
        <dbReference type="Google" id="ProtNLM"/>
    </source>
</evidence>
<evidence type="ECO:0000256" key="1">
    <source>
        <dbReference type="ARBA" id="ARBA00004123"/>
    </source>
</evidence>
<keyword evidence="2" id="KW-0805">Transcription regulation</keyword>
<dbReference type="InterPro" id="IPR003340">
    <property type="entry name" value="B3_DNA-bd"/>
</dbReference>
<dbReference type="EMBL" id="JAAGAX010000003">
    <property type="protein sequence ID" value="KAF2319909.1"/>
    <property type="molecule type" value="Genomic_DNA"/>
</dbReference>
<proteinExistence type="predicted"/>
<dbReference type="AlphaFoldDB" id="A0A6A6N6V3"/>
<dbReference type="Gene3D" id="2.40.330.10">
    <property type="entry name" value="DNA-binding pseudobarrel domain"/>
    <property type="match status" value="1"/>
</dbReference>
<dbReference type="SUPFAM" id="SSF101936">
    <property type="entry name" value="DNA-binding pseudobarrel domain"/>
    <property type="match status" value="1"/>
</dbReference>
<dbReference type="CDD" id="cd10017">
    <property type="entry name" value="B3_DNA"/>
    <property type="match status" value="1"/>
</dbReference>
<sequence length="206" mass="23097">MEIFSKILTSIDINKGLEIPRDRRDDVLSLPELKLGRTELLVADTEGKPFKFVCSTRSGNIPPNPIFSKGWLEFARDSGLQPGETITFYKEIAAYRKVYVKPSKTHQHTTWRSQKDEKWKLNFTPHYNVIGFFYIILVAASSRLQPPKYASPSPTSTLLLQGLSLEPHENPLSSLQLARMTNNEVELSIAGGGMLTSALTVFAATR</sequence>
<reference evidence="6 7" key="1">
    <citation type="journal article" date="2020" name="Mol. Plant">
        <title>The Chromosome-Based Rubber Tree Genome Provides New Insights into Spurge Genome Evolution and Rubber Biosynthesis.</title>
        <authorList>
            <person name="Liu J."/>
            <person name="Shi C."/>
            <person name="Shi C.C."/>
            <person name="Li W."/>
            <person name="Zhang Q.J."/>
            <person name="Zhang Y."/>
            <person name="Li K."/>
            <person name="Lu H.F."/>
            <person name="Shi C."/>
            <person name="Zhu S.T."/>
            <person name="Xiao Z.Y."/>
            <person name="Nan H."/>
            <person name="Yue Y."/>
            <person name="Zhu X.G."/>
            <person name="Wu Y."/>
            <person name="Hong X.N."/>
            <person name="Fan G.Y."/>
            <person name="Tong Y."/>
            <person name="Zhang D."/>
            <person name="Mao C.L."/>
            <person name="Liu Y.L."/>
            <person name="Hao S.J."/>
            <person name="Liu W.Q."/>
            <person name="Lv M.Q."/>
            <person name="Zhang H.B."/>
            <person name="Liu Y."/>
            <person name="Hu-Tang G.R."/>
            <person name="Wang J.P."/>
            <person name="Wang J.H."/>
            <person name="Sun Y.H."/>
            <person name="Ni S.B."/>
            <person name="Chen W.B."/>
            <person name="Zhang X.C."/>
            <person name="Jiao Y.N."/>
            <person name="Eichler E.E."/>
            <person name="Li G.H."/>
            <person name="Liu X."/>
            <person name="Gao L.Z."/>
        </authorList>
    </citation>
    <scope>NUCLEOTIDE SEQUENCE [LARGE SCALE GENOMIC DNA]</scope>
    <source>
        <strain evidence="7">cv. GT1</strain>
        <tissue evidence="6">Leaf</tissue>
    </source>
</reference>
<evidence type="ECO:0000256" key="3">
    <source>
        <dbReference type="ARBA" id="ARBA00023125"/>
    </source>
</evidence>
<comment type="subcellular location">
    <subcellularLocation>
        <location evidence="1">Nucleus</location>
    </subcellularLocation>
</comment>
<evidence type="ECO:0000256" key="2">
    <source>
        <dbReference type="ARBA" id="ARBA00023015"/>
    </source>
</evidence>
<dbReference type="GO" id="GO:0003677">
    <property type="term" value="F:DNA binding"/>
    <property type="evidence" value="ECO:0007669"/>
    <property type="project" value="UniProtKB-KW"/>
</dbReference>
<dbReference type="GO" id="GO:0005634">
    <property type="term" value="C:nucleus"/>
    <property type="evidence" value="ECO:0007669"/>
    <property type="project" value="UniProtKB-SubCell"/>
</dbReference>
<evidence type="ECO:0000256" key="4">
    <source>
        <dbReference type="ARBA" id="ARBA00023163"/>
    </source>
</evidence>
<keyword evidence="7" id="KW-1185">Reference proteome</keyword>
<organism evidence="6 7">
    <name type="scientific">Hevea brasiliensis</name>
    <name type="common">Para rubber tree</name>
    <name type="synonym">Siphonia brasiliensis</name>
    <dbReference type="NCBI Taxonomy" id="3981"/>
    <lineage>
        <taxon>Eukaryota</taxon>
        <taxon>Viridiplantae</taxon>
        <taxon>Streptophyta</taxon>
        <taxon>Embryophyta</taxon>
        <taxon>Tracheophyta</taxon>
        <taxon>Spermatophyta</taxon>
        <taxon>Magnoliopsida</taxon>
        <taxon>eudicotyledons</taxon>
        <taxon>Gunneridae</taxon>
        <taxon>Pentapetalae</taxon>
        <taxon>rosids</taxon>
        <taxon>fabids</taxon>
        <taxon>Malpighiales</taxon>
        <taxon>Euphorbiaceae</taxon>
        <taxon>Crotonoideae</taxon>
        <taxon>Micrandreae</taxon>
        <taxon>Hevea</taxon>
    </lineage>
</organism>
<keyword evidence="4" id="KW-0804">Transcription</keyword>
<keyword evidence="3" id="KW-0238">DNA-binding</keyword>
<dbReference type="Proteomes" id="UP000467840">
    <property type="component" value="Chromosome 10"/>
</dbReference>
<dbReference type="InterPro" id="IPR015300">
    <property type="entry name" value="DNA-bd_pseudobarrel_sf"/>
</dbReference>
<protein>
    <recommendedName>
        <fullName evidence="8">TF-B3 domain-containing protein</fullName>
    </recommendedName>
</protein>
<evidence type="ECO:0000256" key="5">
    <source>
        <dbReference type="ARBA" id="ARBA00023242"/>
    </source>
</evidence>
<name>A0A6A6N6V3_HEVBR</name>
<evidence type="ECO:0000313" key="7">
    <source>
        <dbReference type="Proteomes" id="UP000467840"/>
    </source>
</evidence>
<gene>
    <name evidence="6" type="ORF">GH714_020373</name>
</gene>